<evidence type="ECO:0000313" key="3">
    <source>
        <dbReference type="Proteomes" id="UP000285092"/>
    </source>
</evidence>
<gene>
    <name evidence="2" type="ORF">D2V04_15840</name>
</gene>
<evidence type="ECO:0000313" key="2">
    <source>
        <dbReference type="EMBL" id="RIV75748.1"/>
    </source>
</evidence>
<keyword evidence="1" id="KW-0732">Signal</keyword>
<name>A0A418NDD6_9SPHN</name>
<feature type="chain" id="PRO_5019283347" description="ABC transporter substrate-binding protein" evidence="1">
    <location>
        <begin position="30"/>
        <end position="152"/>
    </location>
</feature>
<organism evidence="2 3">
    <name type="scientific">Pelagerythrobacter aerophilus</name>
    <dbReference type="NCBI Taxonomy" id="2306995"/>
    <lineage>
        <taxon>Bacteria</taxon>
        <taxon>Pseudomonadati</taxon>
        <taxon>Pseudomonadota</taxon>
        <taxon>Alphaproteobacteria</taxon>
        <taxon>Sphingomonadales</taxon>
        <taxon>Erythrobacteraceae</taxon>
        <taxon>Pelagerythrobacter</taxon>
    </lineage>
</organism>
<protein>
    <recommendedName>
        <fullName evidence="4">ABC transporter substrate-binding protein</fullName>
    </recommendedName>
</protein>
<sequence>MGTKGNAFLRPAGTIVSAAILIAGLAACAELPRDPEGTTERIRRTHEIVLGDIAGAPPSPHAQRVLDRVAARLGAHVTRVDGHGEDLLNRLEKGKVDLVYGHFAKASPWAGKVHFGGPLGRRRSVGEEEHVPRFAFRNGENGWIALVESEAR</sequence>
<feature type="signal peptide" evidence="1">
    <location>
        <begin position="1"/>
        <end position="29"/>
    </location>
</feature>
<dbReference type="PROSITE" id="PS51257">
    <property type="entry name" value="PROKAR_LIPOPROTEIN"/>
    <property type="match status" value="1"/>
</dbReference>
<dbReference type="EMBL" id="QXFK01000019">
    <property type="protein sequence ID" value="RIV75748.1"/>
    <property type="molecule type" value="Genomic_DNA"/>
</dbReference>
<keyword evidence="3" id="KW-1185">Reference proteome</keyword>
<accession>A0A418NDD6</accession>
<dbReference type="AlphaFoldDB" id="A0A418NDD6"/>
<reference evidence="2 3" key="1">
    <citation type="submission" date="2018-08" db="EMBL/GenBank/DDBJ databases">
        <title>Altererythrobacter sp.Ery1 and Ery12, the genome sequencing of novel strains in genus Alterythrobacter.</title>
        <authorList>
            <person name="Cheng H."/>
            <person name="Wu Y.-H."/>
            <person name="Fang C."/>
            <person name="Xu X.-W."/>
        </authorList>
    </citation>
    <scope>NUCLEOTIDE SEQUENCE [LARGE SCALE GENOMIC DNA]</scope>
    <source>
        <strain evidence="2 3">Ery1</strain>
    </source>
</reference>
<dbReference type="RefSeq" id="WP_119514673.1">
    <property type="nucleotide sequence ID" value="NZ_QXFK01000019.1"/>
</dbReference>
<proteinExistence type="predicted"/>
<evidence type="ECO:0008006" key="4">
    <source>
        <dbReference type="Google" id="ProtNLM"/>
    </source>
</evidence>
<dbReference type="OrthoDB" id="7427069at2"/>
<evidence type="ECO:0000256" key="1">
    <source>
        <dbReference type="SAM" id="SignalP"/>
    </source>
</evidence>
<comment type="caution">
    <text evidence="2">The sequence shown here is derived from an EMBL/GenBank/DDBJ whole genome shotgun (WGS) entry which is preliminary data.</text>
</comment>
<dbReference type="Proteomes" id="UP000285092">
    <property type="component" value="Unassembled WGS sequence"/>
</dbReference>